<reference evidence="1 2" key="3">
    <citation type="journal article" date="2010" name="BMC Genomics">
        <title>Transcriptome sequencing and comparative analysis of cucumber flowers with different sex types.</title>
        <authorList>
            <person name="Guo S."/>
            <person name="Zheng Y."/>
            <person name="Joung J.G."/>
            <person name="Liu S."/>
            <person name="Zhang Z."/>
            <person name="Crasta O.R."/>
            <person name="Sobral B.W."/>
            <person name="Xu Y."/>
            <person name="Huang S."/>
            <person name="Fei Z."/>
        </authorList>
    </citation>
    <scope>NUCLEOTIDE SEQUENCE [LARGE SCALE GENOMIC DNA]</scope>
    <source>
        <strain evidence="2">cv. 9930</strain>
    </source>
</reference>
<dbReference type="STRING" id="3659.A0A0A0K4V2"/>
<name>A0A0A0K4V2_CUCSA</name>
<dbReference type="EMBL" id="CM002928">
    <property type="protein sequence ID" value="KGN44750.1"/>
    <property type="molecule type" value="Genomic_DNA"/>
</dbReference>
<dbReference type="Proteomes" id="UP000029981">
    <property type="component" value="Chromosome 7"/>
</dbReference>
<reference evidence="1 2" key="2">
    <citation type="journal article" date="2009" name="PLoS ONE">
        <title>An integrated genetic and cytogenetic map of the cucumber genome.</title>
        <authorList>
            <person name="Ren Y."/>
            <person name="Zhang Z."/>
            <person name="Liu J."/>
            <person name="Staub J.E."/>
            <person name="Han Y."/>
            <person name="Cheng Z."/>
            <person name="Li X."/>
            <person name="Lu J."/>
            <person name="Miao H."/>
            <person name="Kang H."/>
            <person name="Xie B."/>
            <person name="Gu X."/>
            <person name="Wang X."/>
            <person name="Du Y."/>
            <person name="Jin W."/>
            <person name="Huang S."/>
        </authorList>
    </citation>
    <scope>NUCLEOTIDE SEQUENCE [LARGE SCALE GENOMIC DNA]</scope>
    <source>
        <strain evidence="2">cv. 9930</strain>
    </source>
</reference>
<accession>A0A0A0K4V2</accession>
<reference evidence="1 2" key="1">
    <citation type="journal article" date="2009" name="Nat. Genet.">
        <title>The genome of the cucumber, Cucumis sativus L.</title>
        <authorList>
            <person name="Huang S."/>
            <person name="Li R."/>
            <person name="Zhang Z."/>
            <person name="Li L."/>
            <person name="Gu X."/>
            <person name="Fan W."/>
            <person name="Lucas W.J."/>
            <person name="Wang X."/>
            <person name="Xie B."/>
            <person name="Ni P."/>
            <person name="Ren Y."/>
            <person name="Zhu H."/>
            <person name="Li J."/>
            <person name="Lin K."/>
            <person name="Jin W."/>
            <person name="Fei Z."/>
            <person name="Li G."/>
            <person name="Staub J."/>
            <person name="Kilian A."/>
            <person name="van der Vossen E.A."/>
            <person name="Wu Y."/>
            <person name="Guo J."/>
            <person name="He J."/>
            <person name="Jia Z."/>
            <person name="Ren Y."/>
            <person name="Tian G."/>
            <person name="Lu Y."/>
            <person name="Ruan J."/>
            <person name="Qian W."/>
            <person name="Wang M."/>
            <person name="Huang Q."/>
            <person name="Li B."/>
            <person name="Xuan Z."/>
            <person name="Cao J."/>
            <person name="Asan"/>
            <person name="Wu Z."/>
            <person name="Zhang J."/>
            <person name="Cai Q."/>
            <person name="Bai Y."/>
            <person name="Zhao B."/>
            <person name="Han Y."/>
            <person name="Li Y."/>
            <person name="Li X."/>
            <person name="Wang S."/>
            <person name="Shi Q."/>
            <person name="Liu S."/>
            <person name="Cho W.K."/>
            <person name="Kim J.Y."/>
            <person name="Xu Y."/>
            <person name="Heller-Uszynska K."/>
            <person name="Miao H."/>
            <person name="Cheng Z."/>
            <person name="Zhang S."/>
            <person name="Wu J."/>
            <person name="Yang Y."/>
            <person name="Kang H."/>
            <person name="Li M."/>
            <person name="Liang H."/>
            <person name="Ren X."/>
            <person name="Shi Z."/>
            <person name="Wen M."/>
            <person name="Jian M."/>
            <person name="Yang H."/>
            <person name="Zhang G."/>
            <person name="Yang Z."/>
            <person name="Chen R."/>
            <person name="Liu S."/>
            <person name="Li J."/>
            <person name="Ma L."/>
            <person name="Liu H."/>
            <person name="Zhou Y."/>
            <person name="Zhao J."/>
            <person name="Fang X."/>
            <person name="Li G."/>
            <person name="Fang L."/>
            <person name="Li Y."/>
            <person name="Liu D."/>
            <person name="Zheng H."/>
            <person name="Zhang Y."/>
            <person name="Qin N."/>
            <person name="Li Z."/>
            <person name="Yang G."/>
            <person name="Yang S."/>
            <person name="Bolund L."/>
            <person name="Kristiansen K."/>
            <person name="Zheng H."/>
            <person name="Li S."/>
            <person name="Zhang X."/>
            <person name="Yang H."/>
            <person name="Wang J."/>
            <person name="Sun R."/>
            <person name="Zhang B."/>
            <person name="Jiang S."/>
            <person name="Wang J."/>
            <person name="Du Y."/>
            <person name="Li S."/>
        </authorList>
    </citation>
    <scope>NUCLEOTIDE SEQUENCE [LARGE SCALE GENOMIC DNA]</scope>
    <source>
        <strain evidence="2">cv. 9930</strain>
    </source>
</reference>
<dbReference type="PANTHER" id="PTHR47926">
    <property type="entry name" value="PENTATRICOPEPTIDE REPEAT-CONTAINING PROTEIN"/>
    <property type="match status" value="1"/>
</dbReference>
<dbReference type="GO" id="GO:0009451">
    <property type="term" value="P:RNA modification"/>
    <property type="evidence" value="ECO:0007669"/>
    <property type="project" value="InterPro"/>
</dbReference>
<evidence type="ECO:0000313" key="1">
    <source>
        <dbReference type="EMBL" id="KGN44750.1"/>
    </source>
</evidence>
<gene>
    <name evidence="1" type="ORF">Csa_7G378390</name>
</gene>
<keyword evidence="2" id="KW-1185">Reference proteome</keyword>
<proteinExistence type="predicted"/>
<protein>
    <recommendedName>
        <fullName evidence="3">Pentatricopeptide repeat-containing protein</fullName>
    </recommendedName>
</protein>
<dbReference type="Gramene" id="KGN44750">
    <property type="protein sequence ID" value="KGN44750"/>
    <property type="gene ID" value="Csa_7G378390"/>
</dbReference>
<dbReference type="GO" id="GO:0003723">
    <property type="term" value="F:RNA binding"/>
    <property type="evidence" value="ECO:0007669"/>
    <property type="project" value="InterPro"/>
</dbReference>
<dbReference type="InterPro" id="IPR046960">
    <property type="entry name" value="PPR_At4g14850-like_plant"/>
</dbReference>
<reference evidence="1 2" key="4">
    <citation type="journal article" date="2011" name="BMC Genomics">
        <title>RNA-Seq improves annotation of protein-coding genes in the cucumber genome.</title>
        <authorList>
            <person name="Li Z."/>
            <person name="Zhang Z."/>
            <person name="Yan P."/>
            <person name="Huang S."/>
            <person name="Fei Z."/>
            <person name="Lin K."/>
        </authorList>
    </citation>
    <scope>NUCLEOTIDE SEQUENCE [LARGE SCALE GENOMIC DNA]</scope>
    <source>
        <strain evidence="2">cv. 9930</strain>
    </source>
</reference>
<sequence>MVKGYANLGPFVEALNLFDHEMRVSGAPTNRYTFPFVMKACGANKNSDKGEIVHGHILKCALDLDLSEVQTASKVFDDMPLIYVLIAHLIMQLPSCDYACLCYKIWDYACLCLTKSASQVGFWVHFYNIKIGMEVGYLLGSCLISTYNCDHVNIAKDAFN</sequence>
<organism evidence="1 2">
    <name type="scientific">Cucumis sativus</name>
    <name type="common">Cucumber</name>
    <dbReference type="NCBI Taxonomy" id="3659"/>
    <lineage>
        <taxon>Eukaryota</taxon>
        <taxon>Viridiplantae</taxon>
        <taxon>Streptophyta</taxon>
        <taxon>Embryophyta</taxon>
        <taxon>Tracheophyta</taxon>
        <taxon>Spermatophyta</taxon>
        <taxon>Magnoliopsida</taxon>
        <taxon>eudicotyledons</taxon>
        <taxon>Gunneridae</taxon>
        <taxon>Pentapetalae</taxon>
        <taxon>rosids</taxon>
        <taxon>fabids</taxon>
        <taxon>Cucurbitales</taxon>
        <taxon>Cucurbitaceae</taxon>
        <taxon>Benincaseae</taxon>
        <taxon>Cucumis</taxon>
    </lineage>
</organism>
<evidence type="ECO:0008006" key="3">
    <source>
        <dbReference type="Google" id="ProtNLM"/>
    </source>
</evidence>
<evidence type="ECO:0000313" key="2">
    <source>
        <dbReference type="Proteomes" id="UP000029981"/>
    </source>
</evidence>
<dbReference type="AlphaFoldDB" id="A0A0A0K4V2"/>